<dbReference type="InterPro" id="IPR004155">
    <property type="entry name" value="PBS_lyase_HEAT"/>
</dbReference>
<protein>
    <recommendedName>
        <fullName evidence="3">HEAT repeat protein</fullName>
    </recommendedName>
</protein>
<reference evidence="1 2" key="1">
    <citation type="submission" date="2021-01" db="EMBL/GenBank/DDBJ databases">
        <title>Whole genome shotgun sequence of Catellatospora chokoriensis NBRC 107358.</title>
        <authorList>
            <person name="Komaki H."/>
            <person name="Tamura T."/>
        </authorList>
    </citation>
    <scope>NUCLEOTIDE SEQUENCE [LARGE SCALE GENOMIC DNA]</scope>
    <source>
        <strain evidence="1 2">NBRC 107358</strain>
    </source>
</reference>
<dbReference type="EMBL" id="BONG01000039">
    <property type="protein sequence ID" value="GIF92003.1"/>
    <property type="molecule type" value="Genomic_DNA"/>
</dbReference>
<accession>A0A8J3K352</accession>
<proteinExistence type="predicted"/>
<dbReference type="AlphaFoldDB" id="A0A8J3K352"/>
<evidence type="ECO:0008006" key="3">
    <source>
        <dbReference type="Google" id="ProtNLM"/>
    </source>
</evidence>
<gene>
    <name evidence="1" type="ORF">Cch02nite_54470</name>
</gene>
<dbReference type="SUPFAM" id="SSF48371">
    <property type="entry name" value="ARM repeat"/>
    <property type="match status" value="1"/>
</dbReference>
<dbReference type="PANTHER" id="PTHR12697">
    <property type="entry name" value="PBS LYASE HEAT-LIKE PROTEIN"/>
    <property type="match status" value="1"/>
</dbReference>
<dbReference type="Pfam" id="PF13646">
    <property type="entry name" value="HEAT_2"/>
    <property type="match status" value="2"/>
</dbReference>
<comment type="caution">
    <text evidence="1">The sequence shown here is derived from an EMBL/GenBank/DDBJ whole genome shotgun (WGS) entry which is preliminary data.</text>
</comment>
<dbReference type="Gene3D" id="1.25.10.10">
    <property type="entry name" value="Leucine-rich Repeat Variant"/>
    <property type="match status" value="2"/>
</dbReference>
<dbReference type="InterPro" id="IPR011989">
    <property type="entry name" value="ARM-like"/>
</dbReference>
<organism evidence="1 2">
    <name type="scientific">Catellatospora chokoriensis</name>
    <dbReference type="NCBI Taxonomy" id="310353"/>
    <lineage>
        <taxon>Bacteria</taxon>
        <taxon>Bacillati</taxon>
        <taxon>Actinomycetota</taxon>
        <taxon>Actinomycetes</taxon>
        <taxon>Micromonosporales</taxon>
        <taxon>Micromonosporaceae</taxon>
        <taxon>Catellatospora</taxon>
    </lineage>
</organism>
<dbReference type="Proteomes" id="UP000619293">
    <property type="component" value="Unassembled WGS sequence"/>
</dbReference>
<dbReference type="PANTHER" id="PTHR12697:SF5">
    <property type="entry name" value="DEOXYHYPUSINE HYDROXYLASE"/>
    <property type="match status" value="1"/>
</dbReference>
<keyword evidence="2" id="KW-1185">Reference proteome</keyword>
<dbReference type="SMART" id="SM00567">
    <property type="entry name" value="EZ_HEAT"/>
    <property type="match status" value="4"/>
</dbReference>
<name>A0A8J3K352_9ACTN</name>
<dbReference type="InterPro" id="IPR016024">
    <property type="entry name" value="ARM-type_fold"/>
</dbReference>
<evidence type="ECO:0000313" key="1">
    <source>
        <dbReference type="EMBL" id="GIF92003.1"/>
    </source>
</evidence>
<sequence>MNPSTDADGTDCTAGSSGDYRCRVDPDQRALKDGDLDTREEHLYRLLDRAKADGDASALAALRALVRDYPNYHRSLYSRAMNQAEVFVDASLAEPLLAALADTRYNCQAWAAMGCAALRLPEAVPGLVALLERGDWMAQEQAVRALGSIGDESAVPALVPALWSEPEWLRERAADALASIGGEEALTALWEAFEHRGFTRIGYVASALSKFTPDVIPRLLAAADDDDPDLRYWAAVALGSTGDPSVVPTLERLMDQDKGQTVFDGWVSVAAKKALRTQRRIQAAIAARSGEDGGQSDGDEAPPR</sequence>
<dbReference type="GO" id="GO:0016491">
    <property type="term" value="F:oxidoreductase activity"/>
    <property type="evidence" value="ECO:0007669"/>
    <property type="project" value="TreeGrafter"/>
</dbReference>
<evidence type="ECO:0000313" key="2">
    <source>
        <dbReference type="Proteomes" id="UP000619293"/>
    </source>
</evidence>